<evidence type="ECO:0000313" key="3">
    <source>
        <dbReference type="Proteomes" id="UP000182334"/>
    </source>
</evidence>
<gene>
    <name evidence="2" type="ORF">SAMEA4029010_CIC11G00000005131</name>
</gene>
<dbReference type="AlphaFoldDB" id="A0A1L0BRR1"/>
<keyword evidence="1" id="KW-0812">Transmembrane</keyword>
<keyword evidence="1" id="KW-0472">Membrane</keyword>
<proteinExistence type="predicted"/>
<keyword evidence="1" id="KW-1133">Transmembrane helix</keyword>
<feature type="transmembrane region" description="Helical" evidence="1">
    <location>
        <begin position="12"/>
        <end position="34"/>
    </location>
</feature>
<protein>
    <submittedName>
        <fullName evidence="2">CIC11C00000005131</fullName>
    </submittedName>
</protein>
<keyword evidence="3" id="KW-1185">Reference proteome</keyword>
<evidence type="ECO:0000256" key="1">
    <source>
        <dbReference type="SAM" id="Phobius"/>
    </source>
</evidence>
<reference evidence="2 3" key="1">
    <citation type="submission" date="2016-10" db="EMBL/GenBank/DDBJ databases">
        <authorList>
            <person name="de Groot N.N."/>
        </authorList>
    </citation>
    <scope>NUCLEOTIDE SEQUENCE [LARGE SCALE GENOMIC DNA]</scope>
    <source>
        <strain evidence="2 3">CBS 141442</strain>
    </source>
</reference>
<dbReference type="Proteomes" id="UP000182334">
    <property type="component" value="Chromosome IV"/>
</dbReference>
<sequence length="59" mass="6602">MHNSSIKSGSFQLAIATEAPPSCLVSACWFIWCFEDMNRERERKGEDLEKLAVIEVLGG</sequence>
<dbReference type="EMBL" id="LT635759">
    <property type="protein sequence ID" value="SGZ53931.1"/>
    <property type="molecule type" value="Genomic_DNA"/>
</dbReference>
<evidence type="ECO:0000313" key="2">
    <source>
        <dbReference type="EMBL" id="SGZ53931.1"/>
    </source>
</evidence>
<organism evidence="2 3">
    <name type="scientific">Sungouiella intermedia</name>
    <dbReference type="NCBI Taxonomy" id="45354"/>
    <lineage>
        <taxon>Eukaryota</taxon>
        <taxon>Fungi</taxon>
        <taxon>Dikarya</taxon>
        <taxon>Ascomycota</taxon>
        <taxon>Saccharomycotina</taxon>
        <taxon>Pichiomycetes</taxon>
        <taxon>Metschnikowiaceae</taxon>
        <taxon>Sungouiella</taxon>
    </lineage>
</organism>
<accession>A0A1L0BRR1</accession>
<name>A0A1L0BRR1_9ASCO</name>